<dbReference type="EMBL" id="CAJNOI010000174">
    <property type="protein sequence ID" value="CAF1156351.1"/>
    <property type="molecule type" value="Genomic_DNA"/>
</dbReference>
<keyword evidence="4 19" id="KW-0109">Calcium transport</keyword>
<keyword evidence="13" id="KW-0333">Golgi apparatus</keyword>
<comment type="subcellular location">
    <subcellularLocation>
        <location evidence="1">Golgi apparatus</location>
        <location evidence="1">trans-Golgi network membrane</location>
        <topology evidence="1">Multi-pass membrane protein</topology>
    </subcellularLocation>
    <subcellularLocation>
        <location evidence="19">Membrane</location>
        <topology evidence="19">Multi-pass membrane protein</topology>
    </subcellularLocation>
</comment>
<evidence type="ECO:0000256" key="1">
    <source>
        <dbReference type="ARBA" id="ARBA00004166"/>
    </source>
</evidence>
<dbReference type="GO" id="GO:0046872">
    <property type="term" value="F:metal ion binding"/>
    <property type="evidence" value="ECO:0007669"/>
    <property type="project" value="UniProtKB-KW"/>
</dbReference>
<dbReference type="Pfam" id="PF13246">
    <property type="entry name" value="Cation_ATPase"/>
    <property type="match status" value="1"/>
</dbReference>
<evidence type="ECO:0000256" key="18">
    <source>
        <dbReference type="PROSITE-ProRule" id="PRU00221"/>
    </source>
</evidence>
<evidence type="ECO:0000256" key="7">
    <source>
        <dbReference type="ARBA" id="ARBA00022741"/>
    </source>
</evidence>
<keyword evidence="12 19" id="KW-1133">Transmembrane helix</keyword>
<keyword evidence="23" id="KW-1185">Reference proteome</keyword>
<evidence type="ECO:0000256" key="5">
    <source>
        <dbReference type="ARBA" id="ARBA00022692"/>
    </source>
</evidence>
<dbReference type="SUPFAM" id="SSF81653">
    <property type="entry name" value="Calcium ATPase, transduction domain A"/>
    <property type="match status" value="1"/>
</dbReference>
<dbReference type="OrthoDB" id="3352408at2759"/>
<evidence type="ECO:0000256" key="16">
    <source>
        <dbReference type="ARBA" id="ARBA00047282"/>
    </source>
</evidence>
<feature type="transmembrane region" description="Helical" evidence="19">
    <location>
        <begin position="1214"/>
        <end position="1236"/>
    </location>
</feature>
<dbReference type="Proteomes" id="UP000663877">
    <property type="component" value="Unassembled WGS sequence"/>
</dbReference>
<dbReference type="InterPro" id="IPR023298">
    <property type="entry name" value="ATPase_P-typ_TM_dom_sf"/>
</dbReference>
<name>A0A816AX18_9BILA</name>
<evidence type="ECO:0000256" key="19">
    <source>
        <dbReference type="RuleBase" id="RU361146"/>
    </source>
</evidence>
<keyword evidence="10" id="KW-0460">Magnesium</keyword>
<dbReference type="SUPFAM" id="SSF81665">
    <property type="entry name" value="Calcium ATPase, transmembrane domain M"/>
    <property type="match status" value="1"/>
</dbReference>
<dbReference type="InterPro" id="IPR008250">
    <property type="entry name" value="ATPase_P-typ_transduc_dom_A_sf"/>
</dbReference>
<dbReference type="InterPro" id="IPR001757">
    <property type="entry name" value="P_typ_ATPase"/>
</dbReference>
<evidence type="ECO:0000256" key="2">
    <source>
        <dbReference type="ARBA" id="ARBA00005675"/>
    </source>
</evidence>
<dbReference type="InterPro" id="IPR023214">
    <property type="entry name" value="HAD_sf"/>
</dbReference>
<keyword evidence="9 19" id="KW-0067">ATP-binding</keyword>
<dbReference type="SUPFAM" id="SSF50978">
    <property type="entry name" value="WD40 repeat-like"/>
    <property type="match status" value="1"/>
</dbReference>
<evidence type="ECO:0000256" key="11">
    <source>
        <dbReference type="ARBA" id="ARBA00022967"/>
    </source>
</evidence>
<dbReference type="SFLD" id="SFLDS00003">
    <property type="entry name" value="Haloacid_Dehalogenase"/>
    <property type="match status" value="1"/>
</dbReference>
<dbReference type="InterPro" id="IPR036322">
    <property type="entry name" value="WD40_repeat_dom_sf"/>
</dbReference>
<organism evidence="22 23">
    <name type="scientific">Adineta steineri</name>
    <dbReference type="NCBI Taxonomy" id="433720"/>
    <lineage>
        <taxon>Eukaryota</taxon>
        <taxon>Metazoa</taxon>
        <taxon>Spiralia</taxon>
        <taxon>Gnathifera</taxon>
        <taxon>Rotifera</taxon>
        <taxon>Eurotatoria</taxon>
        <taxon>Bdelloidea</taxon>
        <taxon>Adinetida</taxon>
        <taxon>Adinetidae</taxon>
        <taxon>Adineta</taxon>
    </lineage>
</organism>
<comment type="similarity">
    <text evidence="2">Belongs to the cation transport ATPase (P-type) (TC 3.A.3) family. Type IIA subfamily.</text>
</comment>
<dbReference type="SMART" id="SM00320">
    <property type="entry name" value="WD40"/>
    <property type="match status" value="4"/>
</dbReference>
<feature type="transmembrane region" description="Helical" evidence="19">
    <location>
        <begin position="1151"/>
        <end position="1172"/>
    </location>
</feature>
<dbReference type="Gene3D" id="3.40.1110.10">
    <property type="entry name" value="Calcium-transporting ATPase, cytoplasmic domain N"/>
    <property type="match status" value="1"/>
</dbReference>
<dbReference type="InterPro" id="IPR059000">
    <property type="entry name" value="ATPase_P-type_domA"/>
</dbReference>
<dbReference type="InterPro" id="IPR023299">
    <property type="entry name" value="ATPase_P-typ_cyto_dom_N"/>
</dbReference>
<dbReference type="GO" id="GO:0016887">
    <property type="term" value="F:ATP hydrolysis activity"/>
    <property type="evidence" value="ECO:0007669"/>
    <property type="project" value="InterPro"/>
</dbReference>
<evidence type="ECO:0000313" key="22">
    <source>
        <dbReference type="EMBL" id="CAF1603195.1"/>
    </source>
</evidence>
<dbReference type="InterPro" id="IPR036412">
    <property type="entry name" value="HAD-like_sf"/>
</dbReference>
<dbReference type="PROSITE" id="PS50294">
    <property type="entry name" value="WD_REPEATS_REGION"/>
    <property type="match status" value="1"/>
</dbReference>
<comment type="function">
    <text evidence="19">Catalyzes the hydrolysis of ATP coupled with the transport of calcium.</text>
</comment>
<accession>A0A816AX18</accession>
<dbReference type="Gene3D" id="3.40.50.1000">
    <property type="entry name" value="HAD superfamily/HAD-like"/>
    <property type="match status" value="1"/>
</dbReference>
<evidence type="ECO:0000313" key="23">
    <source>
        <dbReference type="Proteomes" id="UP000663832"/>
    </source>
</evidence>
<evidence type="ECO:0000256" key="13">
    <source>
        <dbReference type="ARBA" id="ARBA00023034"/>
    </source>
</evidence>
<dbReference type="Pfam" id="PF00122">
    <property type="entry name" value="E1-E2_ATPase"/>
    <property type="match status" value="1"/>
</dbReference>
<feature type="transmembrane region" description="Helical" evidence="19">
    <location>
        <begin position="646"/>
        <end position="665"/>
    </location>
</feature>
<feature type="domain" description="Cation-transporting P-type ATPase N-terminal" evidence="20">
    <location>
        <begin position="401"/>
        <end position="475"/>
    </location>
</feature>
<dbReference type="InterPro" id="IPR015943">
    <property type="entry name" value="WD40/YVTN_repeat-like_dom_sf"/>
</dbReference>
<dbReference type="SUPFAM" id="SSF56784">
    <property type="entry name" value="HAD-like"/>
    <property type="match status" value="1"/>
</dbReference>
<dbReference type="GO" id="GO:0005388">
    <property type="term" value="F:P-type calcium transporter activity"/>
    <property type="evidence" value="ECO:0007669"/>
    <property type="project" value="UniProtKB-EC"/>
</dbReference>
<dbReference type="InterPro" id="IPR001680">
    <property type="entry name" value="WD40_rpt"/>
</dbReference>
<dbReference type="Pfam" id="PF12894">
    <property type="entry name" value="ANAPC4_WD40"/>
    <property type="match status" value="1"/>
</dbReference>
<keyword evidence="6" id="KW-0479">Metal-binding</keyword>
<keyword evidence="11" id="KW-1278">Translocase</keyword>
<keyword evidence="18" id="KW-0853">WD repeat</keyword>
<dbReference type="EC" id="7.2.2.10" evidence="19"/>
<dbReference type="Proteomes" id="UP000663832">
    <property type="component" value="Unassembled WGS sequence"/>
</dbReference>
<dbReference type="SMART" id="SM00831">
    <property type="entry name" value="Cation_ATPase_N"/>
    <property type="match status" value="1"/>
</dbReference>
<keyword evidence="3 19" id="KW-0813">Transport</keyword>
<dbReference type="PROSITE" id="PS00154">
    <property type="entry name" value="ATPASE_E1_E2"/>
    <property type="match status" value="1"/>
</dbReference>
<dbReference type="Pfam" id="PF00400">
    <property type="entry name" value="WD40"/>
    <property type="match status" value="1"/>
</dbReference>
<dbReference type="InterPro" id="IPR044492">
    <property type="entry name" value="P_typ_ATPase_HD_dom"/>
</dbReference>
<dbReference type="GO" id="GO:0005524">
    <property type="term" value="F:ATP binding"/>
    <property type="evidence" value="ECO:0007669"/>
    <property type="project" value="UniProtKB-KW"/>
</dbReference>
<dbReference type="InterPro" id="IPR006413">
    <property type="entry name" value="P-type_ATPase_IIA_PMR1"/>
</dbReference>
<keyword evidence="14 19" id="KW-0406">Ion transport</keyword>
<comment type="catalytic activity">
    <reaction evidence="17">
        <text>Mn(2+)(in) + ATP + H2O = Mn(2+)(out) + ADP + phosphate + H(+)</text>
        <dbReference type="Rhea" id="RHEA:66820"/>
        <dbReference type="ChEBI" id="CHEBI:15377"/>
        <dbReference type="ChEBI" id="CHEBI:15378"/>
        <dbReference type="ChEBI" id="CHEBI:29035"/>
        <dbReference type="ChEBI" id="CHEBI:30616"/>
        <dbReference type="ChEBI" id="CHEBI:43474"/>
        <dbReference type="ChEBI" id="CHEBI:456216"/>
    </reaction>
    <physiologicalReaction direction="left-to-right" evidence="17">
        <dbReference type="Rhea" id="RHEA:66821"/>
    </physiologicalReaction>
</comment>
<evidence type="ECO:0000256" key="12">
    <source>
        <dbReference type="ARBA" id="ARBA00022989"/>
    </source>
</evidence>
<sequence length="1295" mass="144860">MTEVHSFGNLPVIAHAWNKDRTQIAVSLGKNDLRIYNKQAGKWKLTHTLCEHLSRVLAIDWAPKTNRIVTASADYNAYVWTFENDTWKPQMVELQRTSRAVCCAKWSPDENKFAIGSSDKNVGICYYETEQRFWAAEMIKKKPKSTVTCLAWHPNNQLIAVGSLDYRVRIYSGYVKAVDNKAETSAWGKITNTGELLHEFPCESGWTHDVAFSPSGENLAWVSHNSIIFAVSSNNPSKTTMEITNYLPFRCIIFVSESTIIVAGHEFSPLIYNYDERKGTIEFVEKLDSQETSTGRQSIGEENEFFTPYQASRLFDQPSMQTQTPEPVSTHQSMITQIVPYQTENTNLVKISSADLFGQVVIWNLSGRNIQQTSSLINHIEKKFHINNGTSYTNGHTNSDAACRYTSQEIIKMLQTDSKLGLNDNEIQTRRKYYGDNDFESDEEEPLWKKYLGQFKEPMILLLLASAFISLVMRQYDDALSITVAIIIVVTVAFIQENRAEKEIEALKRLIPPKCVCIREGRSHHIYAKDLVPGDLCILETGDRIPADLRLTEANELSVDESSFTGETKPSIKTVDPIEFGSKQTSISDRRNITFMATHVLSGNGRGIVICTGENSEFGKVFKMMQQQEAPKTPLQKSMDALGKQLSFYSLSIIGFIVMVGWLQGRHLLEMFTIGVSLAVAAIPEGLPIVVTVTLALGVQRMAKREAIVKRLPIVETLGCVTVICSDKTGTLTKNEMTVTNILTSDGEMAEVTGSGYNGEGDVLCNHERVTYDSHPIISKIIEVGAVCNNAEIINSQLRGQPTEGALIAVAMKMNLPHLREQFHREREWPFSHENKWMAVQCSPKYNLNEIRLYVKGSIEQILRLSKRYIHHGTTVALSDEKAREFIMDSNQMAAKGLRILAMATGTSLEDLTYVGMVGIIDPERPQVEEAVSQLKTGGVSVKMITGDAEKTAKAIATRLKIYDSTDLSVSGEDLDHMSATDLQHIVSQATIFYRVSPKHKVKIVTALQAQGHIVGMTGDGVNDAVALKAADIGIAMGQTGTDVCKEAADMILVKDDFYTIMAAIEEGKAIFHNIRNFVRFQLSTSIAALSLITLSTVFHFPNPLNAMQILWINIIMDGPPAQSLGVEPVDHDVLKKPRRKVTDSMIDRPLIIHIITSAAIIVVGTLCVFYAEMSDGKVTPRDTTMTFTCFVFFDMFNALSCRSQTKFIFEIGLFLNRFFVVAVFLSILGQLAVIYLPPLQYVFQTEALSAADLFYLTCLTSSVFLVNEFRKLISRIFLKRRNNHRNIANNQWMV</sequence>
<feature type="transmembrane region" description="Helical" evidence="19">
    <location>
        <begin position="479"/>
        <end position="495"/>
    </location>
</feature>
<dbReference type="InterPro" id="IPR018303">
    <property type="entry name" value="ATPase_P-typ_P_site"/>
</dbReference>
<dbReference type="InterPro" id="IPR004014">
    <property type="entry name" value="ATPase_P-typ_cation-transptr_N"/>
</dbReference>
<dbReference type="PANTHER" id="PTHR42861">
    <property type="entry name" value="CALCIUM-TRANSPORTING ATPASE"/>
    <property type="match status" value="1"/>
</dbReference>
<dbReference type="FunFam" id="2.70.150.10:FF:000008">
    <property type="entry name" value="Calcium-transporting ATPase"/>
    <property type="match status" value="1"/>
</dbReference>
<keyword evidence="8 19" id="KW-0106">Calcium</keyword>
<dbReference type="PRINTS" id="PR00120">
    <property type="entry name" value="HATPASE"/>
</dbReference>
<evidence type="ECO:0000256" key="9">
    <source>
        <dbReference type="ARBA" id="ARBA00022840"/>
    </source>
</evidence>
<comment type="caution">
    <text evidence="19">Lacks conserved residue(s) required for the propagation of feature annotation.</text>
</comment>
<dbReference type="GO" id="GO:0016020">
    <property type="term" value="C:membrane"/>
    <property type="evidence" value="ECO:0007669"/>
    <property type="project" value="UniProtKB-SubCell"/>
</dbReference>
<evidence type="ECO:0000313" key="21">
    <source>
        <dbReference type="EMBL" id="CAF1156351.1"/>
    </source>
</evidence>
<keyword evidence="15 19" id="KW-0472">Membrane</keyword>
<evidence type="ECO:0000256" key="3">
    <source>
        <dbReference type="ARBA" id="ARBA00022448"/>
    </source>
</evidence>
<evidence type="ECO:0000256" key="4">
    <source>
        <dbReference type="ARBA" id="ARBA00022568"/>
    </source>
</evidence>
<dbReference type="FunFam" id="3.40.1110.10:FF:000006">
    <property type="entry name" value="Calcium-transporting ATPase"/>
    <property type="match status" value="1"/>
</dbReference>
<evidence type="ECO:0000256" key="17">
    <source>
        <dbReference type="ARBA" id="ARBA00047330"/>
    </source>
</evidence>
<dbReference type="GO" id="GO:0005794">
    <property type="term" value="C:Golgi apparatus"/>
    <property type="evidence" value="ECO:0007669"/>
    <property type="project" value="UniProtKB-SubCell"/>
</dbReference>
<dbReference type="NCBIfam" id="TIGR01522">
    <property type="entry name" value="ATPase-IIA2_Ca"/>
    <property type="match status" value="1"/>
</dbReference>
<comment type="catalytic activity">
    <reaction evidence="16">
        <text>Ca(2+)(in) + ATP + H2O = Ca(2+)(out) + ADP + phosphate + H(+)</text>
        <dbReference type="Rhea" id="RHEA:18105"/>
        <dbReference type="ChEBI" id="CHEBI:15377"/>
        <dbReference type="ChEBI" id="CHEBI:15378"/>
        <dbReference type="ChEBI" id="CHEBI:29108"/>
        <dbReference type="ChEBI" id="CHEBI:30616"/>
        <dbReference type="ChEBI" id="CHEBI:43474"/>
        <dbReference type="ChEBI" id="CHEBI:456216"/>
        <dbReference type="EC" id="7.2.2.10"/>
    </reaction>
    <physiologicalReaction direction="left-to-right" evidence="16">
        <dbReference type="Rhea" id="RHEA:18106"/>
    </physiologicalReaction>
</comment>
<dbReference type="EMBL" id="CAJNOM010001321">
    <property type="protein sequence ID" value="CAF1603195.1"/>
    <property type="molecule type" value="Genomic_DNA"/>
</dbReference>
<feature type="transmembrane region" description="Helical" evidence="19">
    <location>
        <begin position="1248"/>
        <end position="1267"/>
    </location>
</feature>
<dbReference type="SFLD" id="SFLDG00002">
    <property type="entry name" value="C1.7:_P-type_atpase_like"/>
    <property type="match status" value="1"/>
</dbReference>
<dbReference type="Gene3D" id="2.130.10.10">
    <property type="entry name" value="YVTN repeat-like/Quinoprotein amine dehydrogenase"/>
    <property type="match status" value="1"/>
</dbReference>
<keyword evidence="5 19" id="KW-0812">Transmembrane</keyword>
<evidence type="ECO:0000259" key="20">
    <source>
        <dbReference type="SMART" id="SM00831"/>
    </source>
</evidence>
<evidence type="ECO:0000256" key="15">
    <source>
        <dbReference type="ARBA" id="ARBA00023136"/>
    </source>
</evidence>
<dbReference type="PROSITE" id="PS50082">
    <property type="entry name" value="WD_REPEATS_2"/>
    <property type="match status" value="1"/>
</dbReference>
<evidence type="ECO:0000256" key="6">
    <source>
        <dbReference type="ARBA" id="ARBA00022723"/>
    </source>
</evidence>
<protein>
    <recommendedName>
        <fullName evidence="19">Calcium-transporting ATPase</fullName>
        <ecNumber evidence="19">7.2.2.10</ecNumber>
    </recommendedName>
</protein>
<feature type="repeat" description="WD" evidence="18">
    <location>
        <begin position="49"/>
        <end position="84"/>
    </location>
</feature>
<evidence type="ECO:0000256" key="14">
    <source>
        <dbReference type="ARBA" id="ARBA00023065"/>
    </source>
</evidence>
<dbReference type="InterPro" id="IPR006068">
    <property type="entry name" value="ATPase_P-typ_cation-transptr_C"/>
</dbReference>
<evidence type="ECO:0000256" key="10">
    <source>
        <dbReference type="ARBA" id="ARBA00022842"/>
    </source>
</evidence>
<feature type="transmembrane region" description="Helical" evidence="19">
    <location>
        <begin position="671"/>
        <end position="697"/>
    </location>
</feature>
<proteinExistence type="inferred from homology"/>
<keyword evidence="7 19" id="KW-0547">Nucleotide-binding</keyword>
<reference evidence="22" key="1">
    <citation type="submission" date="2021-02" db="EMBL/GenBank/DDBJ databases">
        <authorList>
            <person name="Nowell W R."/>
        </authorList>
    </citation>
    <scope>NUCLEOTIDE SEQUENCE</scope>
</reference>
<dbReference type="SFLD" id="SFLDF00027">
    <property type="entry name" value="p-type_atpase"/>
    <property type="match status" value="1"/>
</dbReference>
<comment type="caution">
    <text evidence="22">The sequence shown here is derived from an EMBL/GenBank/DDBJ whole genome shotgun (WGS) entry which is preliminary data.</text>
</comment>
<dbReference type="NCBIfam" id="TIGR01494">
    <property type="entry name" value="ATPase_P-type"/>
    <property type="match status" value="2"/>
</dbReference>
<dbReference type="Gene3D" id="1.20.1110.10">
    <property type="entry name" value="Calcium-transporting ATPase, transmembrane domain"/>
    <property type="match status" value="1"/>
</dbReference>
<dbReference type="Pfam" id="PF00690">
    <property type="entry name" value="Cation_ATPase_N"/>
    <property type="match status" value="1"/>
</dbReference>
<gene>
    <name evidence="21" type="ORF">BJG266_LOCUS24383</name>
    <name evidence="22" type="ORF">QVE165_LOCUS52924</name>
</gene>
<evidence type="ECO:0000256" key="8">
    <source>
        <dbReference type="ARBA" id="ARBA00022837"/>
    </source>
</evidence>
<dbReference type="PRINTS" id="PR00119">
    <property type="entry name" value="CATATPASE"/>
</dbReference>
<dbReference type="InterPro" id="IPR024977">
    <property type="entry name" value="Apc4-like_WD40_dom"/>
</dbReference>
<dbReference type="Pfam" id="PF00689">
    <property type="entry name" value="Cation_ATPase_C"/>
    <property type="match status" value="1"/>
</dbReference>
<dbReference type="Gene3D" id="2.70.150.10">
    <property type="entry name" value="Calcium-transporting ATPase, cytoplasmic transduction domain A"/>
    <property type="match status" value="1"/>
</dbReference>